<sequence length="106" mass="11805">MKPDTRNLARCIETPQASLDPPQRPDLAGIEYEVYRNATIEGFELVLETTGKLPRKALKPCFADSTIPILVDVLDWARLPKGFRDEIQKAYVVISPPTSIEAGLHS</sequence>
<name>A0A450YL82_9GAMM</name>
<dbReference type="AlphaFoldDB" id="A0A450YL82"/>
<accession>A0A450YL82</accession>
<organism evidence="2">
    <name type="scientific">Candidatus Kentrum sp. TC</name>
    <dbReference type="NCBI Taxonomy" id="2126339"/>
    <lineage>
        <taxon>Bacteria</taxon>
        <taxon>Pseudomonadati</taxon>
        <taxon>Pseudomonadota</taxon>
        <taxon>Gammaproteobacteria</taxon>
        <taxon>Candidatus Kentrum</taxon>
    </lineage>
</organism>
<gene>
    <name evidence="2" type="ORF">BECKTC1821E_GA0114239_101816</name>
</gene>
<protein>
    <submittedName>
        <fullName evidence="2">Uncharacterized protein</fullName>
    </submittedName>
</protein>
<dbReference type="EMBL" id="CAADFT010000018">
    <property type="protein sequence ID" value="VFK42294.1"/>
    <property type="molecule type" value="Genomic_DNA"/>
</dbReference>
<feature type="region of interest" description="Disordered" evidence="1">
    <location>
        <begin position="1"/>
        <end position="25"/>
    </location>
</feature>
<evidence type="ECO:0000313" key="2">
    <source>
        <dbReference type="EMBL" id="VFK42294.1"/>
    </source>
</evidence>
<reference evidence="2" key="1">
    <citation type="submission" date="2019-02" db="EMBL/GenBank/DDBJ databases">
        <authorList>
            <person name="Gruber-Vodicka R. H."/>
            <person name="Seah K. B. B."/>
        </authorList>
    </citation>
    <scope>NUCLEOTIDE SEQUENCE</scope>
    <source>
        <strain evidence="2">BECK_BZ125</strain>
    </source>
</reference>
<proteinExistence type="predicted"/>
<evidence type="ECO:0000256" key="1">
    <source>
        <dbReference type="SAM" id="MobiDB-lite"/>
    </source>
</evidence>